<evidence type="ECO:0000256" key="12">
    <source>
        <dbReference type="ARBA" id="ARBA00025324"/>
    </source>
</evidence>
<name>A0A923S7X4_9FIRM</name>
<evidence type="ECO:0000313" key="15">
    <source>
        <dbReference type="Proteomes" id="UP000620327"/>
    </source>
</evidence>
<protein>
    <recommendedName>
        <fullName evidence="11">Glycosyl-4,4'-diaponeurosporenoate acyltransferase</fullName>
    </recommendedName>
</protein>
<dbReference type="GO" id="GO:0005886">
    <property type="term" value="C:plasma membrane"/>
    <property type="evidence" value="ECO:0007669"/>
    <property type="project" value="UniProtKB-SubCell"/>
</dbReference>
<dbReference type="EMBL" id="JACOQI010000014">
    <property type="protein sequence ID" value="MBC5771229.1"/>
    <property type="molecule type" value="Genomic_DNA"/>
</dbReference>
<keyword evidence="15" id="KW-1185">Reference proteome</keyword>
<dbReference type="AlphaFoldDB" id="A0A923S7X4"/>
<evidence type="ECO:0000256" key="8">
    <source>
        <dbReference type="ARBA" id="ARBA00023315"/>
    </source>
</evidence>
<evidence type="ECO:0000256" key="3">
    <source>
        <dbReference type="ARBA" id="ARBA00022679"/>
    </source>
</evidence>
<evidence type="ECO:0000256" key="5">
    <source>
        <dbReference type="ARBA" id="ARBA00022729"/>
    </source>
</evidence>
<evidence type="ECO:0000256" key="6">
    <source>
        <dbReference type="ARBA" id="ARBA00022989"/>
    </source>
</evidence>
<evidence type="ECO:0000256" key="7">
    <source>
        <dbReference type="ARBA" id="ARBA00023136"/>
    </source>
</evidence>
<sequence length="184" mass="21165">MAKKMTRAALFFMIGTVILTAFYKKATYGPALSLAITFGTVSYHLVMRLLVGGAFQAVMQNRADLYKRWYRVGRREMAVYEALKVKRWKRRMPTYDNALFDLRLHTWNEVAQAMCQAELVHETIALLSFLPIAAGLRFGAYPVFIVTSVLSAGYDLLFVMMQRYNRQRIMALLERKRTSSACAR</sequence>
<evidence type="ECO:0000256" key="2">
    <source>
        <dbReference type="ARBA" id="ARBA00022475"/>
    </source>
</evidence>
<proteinExistence type="inferred from homology"/>
<dbReference type="GO" id="GO:0016746">
    <property type="term" value="F:acyltransferase activity"/>
    <property type="evidence" value="ECO:0007669"/>
    <property type="project" value="UniProtKB-KW"/>
</dbReference>
<comment type="subcellular location">
    <subcellularLocation>
        <location evidence="1">Cell membrane</location>
        <topology evidence="1">Single-pass membrane protein</topology>
    </subcellularLocation>
</comment>
<keyword evidence="8" id="KW-0012">Acyltransferase</keyword>
<dbReference type="RefSeq" id="WP_187015446.1">
    <property type="nucleotide sequence ID" value="NZ_JACOQI010000014.1"/>
</dbReference>
<keyword evidence="5" id="KW-0732">Signal</keyword>
<comment type="caution">
    <text evidence="14">The sequence shown here is derived from an EMBL/GenBank/DDBJ whole genome shotgun (WGS) entry which is preliminary data.</text>
</comment>
<evidence type="ECO:0000256" key="10">
    <source>
        <dbReference type="ARBA" id="ARBA00023603"/>
    </source>
</evidence>
<keyword evidence="4 13" id="KW-0812">Transmembrane</keyword>
<evidence type="ECO:0000256" key="13">
    <source>
        <dbReference type="SAM" id="Phobius"/>
    </source>
</evidence>
<reference evidence="14" key="1">
    <citation type="submission" date="2020-08" db="EMBL/GenBank/DDBJ databases">
        <title>Genome public.</title>
        <authorList>
            <person name="Liu C."/>
            <person name="Sun Q."/>
        </authorList>
    </citation>
    <scope>NUCLEOTIDE SEQUENCE</scope>
    <source>
        <strain evidence="14">BX15</strain>
    </source>
</reference>
<evidence type="ECO:0000256" key="4">
    <source>
        <dbReference type="ARBA" id="ARBA00022692"/>
    </source>
</evidence>
<feature type="transmembrane region" description="Helical" evidence="13">
    <location>
        <begin position="34"/>
        <end position="58"/>
    </location>
</feature>
<keyword evidence="3" id="KW-0808">Transferase</keyword>
<gene>
    <name evidence="14" type="ORF">H8Z83_13030</name>
</gene>
<evidence type="ECO:0000313" key="14">
    <source>
        <dbReference type="EMBL" id="MBC5771229.1"/>
    </source>
</evidence>
<comment type="pathway">
    <text evidence="9">Carotenoid biosynthesis; staphyloxanthin biosynthesis; staphyloxanthin from farnesyl diphosphate: step 5/5.</text>
</comment>
<dbReference type="InterPro" id="IPR044021">
    <property type="entry name" value="CrtO"/>
</dbReference>
<dbReference type="Pfam" id="PF18927">
    <property type="entry name" value="CrtO"/>
    <property type="match status" value="1"/>
</dbReference>
<evidence type="ECO:0000256" key="11">
    <source>
        <dbReference type="ARBA" id="ARBA00023667"/>
    </source>
</evidence>
<feature type="transmembrane region" description="Helical" evidence="13">
    <location>
        <begin position="142"/>
        <end position="160"/>
    </location>
</feature>
<keyword evidence="2" id="KW-1003">Cell membrane</keyword>
<evidence type="ECO:0000256" key="9">
    <source>
        <dbReference type="ARBA" id="ARBA00023588"/>
    </source>
</evidence>
<comment type="function">
    <text evidence="12">Catalyzes the acylation of glycosyl-4,4'-diaponeurosporenoate, i.e. the esterification of glucose at the C6'' position with the carboxyl group of the C(15) fatty acid 12-methyltetradecanoic acid, to yield staphyloxanthin. This is the last step in the biosynthesis of this orange pigment, present in most staphylococci strains.</text>
</comment>
<keyword evidence="6 13" id="KW-1133">Transmembrane helix</keyword>
<accession>A0A923S7X4</accession>
<organism evidence="14 15">
    <name type="scientific">Dysosmobacter segnis</name>
    <dbReference type="NCBI Taxonomy" id="2763042"/>
    <lineage>
        <taxon>Bacteria</taxon>
        <taxon>Bacillati</taxon>
        <taxon>Bacillota</taxon>
        <taxon>Clostridia</taxon>
        <taxon>Eubacteriales</taxon>
        <taxon>Oscillospiraceae</taxon>
        <taxon>Dysosmobacter</taxon>
    </lineage>
</organism>
<comment type="similarity">
    <text evidence="10">Belongs to the acyltransferase CrtO family.</text>
</comment>
<keyword evidence="7 13" id="KW-0472">Membrane</keyword>
<dbReference type="Proteomes" id="UP000620327">
    <property type="component" value="Unassembled WGS sequence"/>
</dbReference>
<evidence type="ECO:0000256" key="1">
    <source>
        <dbReference type="ARBA" id="ARBA00004162"/>
    </source>
</evidence>